<feature type="region of interest" description="Disordered" evidence="5">
    <location>
        <begin position="272"/>
        <end position="383"/>
    </location>
</feature>
<organism evidence="7 8">
    <name type="scientific">Cottoperca gobio</name>
    <name type="common">Frogmouth</name>
    <name type="synonym">Aphritis gobio</name>
    <dbReference type="NCBI Taxonomy" id="56716"/>
    <lineage>
        <taxon>Eukaryota</taxon>
        <taxon>Metazoa</taxon>
        <taxon>Chordata</taxon>
        <taxon>Craniata</taxon>
        <taxon>Vertebrata</taxon>
        <taxon>Euteleostomi</taxon>
        <taxon>Actinopterygii</taxon>
        <taxon>Neopterygii</taxon>
        <taxon>Teleostei</taxon>
        <taxon>Neoteleostei</taxon>
        <taxon>Acanthomorphata</taxon>
        <taxon>Eupercaria</taxon>
        <taxon>Perciformes</taxon>
        <taxon>Notothenioidei</taxon>
        <taxon>Bovichtidae</taxon>
        <taxon>Cottoperca</taxon>
    </lineage>
</organism>
<feature type="region of interest" description="Disordered" evidence="5">
    <location>
        <begin position="153"/>
        <end position="183"/>
    </location>
</feature>
<accession>A0A6J2PIM9</accession>
<dbReference type="GO" id="GO:0006397">
    <property type="term" value="P:mRNA processing"/>
    <property type="evidence" value="ECO:0007669"/>
    <property type="project" value="UniProtKB-KW"/>
</dbReference>
<evidence type="ECO:0000256" key="3">
    <source>
        <dbReference type="ARBA" id="ARBA00022664"/>
    </source>
</evidence>
<keyword evidence="7" id="KW-1185">Reference proteome</keyword>
<evidence type="ECO:0000256" key="4">
    <source>
        <dbReference type="ARBA" id="ARBA00023242"/>
    </source>
</evidence>
<comment type="subcellular location">
    <subcellularLocation>
        <location evidence="1">Nucleus</location>
    </subcellularLocation>
</comment>
<feature type="domain" description="Pre-mRNA polyadenylation factor Fip1" evidence="6">
    <location>
        <begin position="95"/>
        <end position="127"/>
    </location>
</feature>
<evidence type="ECO:0000256" key="5">
    <source>
        <dbReference type="SAM" id="MobiDB-lite"/>
    </source>
</evidence>
<comment type="similarity">
    <text evidence="2">Belongs to the FIP1 family.</text>
</comment>
<dbReference type="PANTHER" id="PTHR13484:SF0">
    <property type="entry name" value="PRE-MRNA 3'-END-PROCESSING FACTOR FIP1"/>
    <property type="match status" value="1"/>
</dbReference>
<gene>
    <name evidence="8" type="primary">fip1l1a</name>
</gene>
<proteinExistence type="inferred from homology"/>
<evidence type="ECO:0000259" key="6">
    <source>
        <dbReference type="Pfam" id="PF05182"/>
    </source>
</evidence>
<dbReference type="AlphaFoldDB" id="A0A6J2PIM9"/>
<evidence type="ECO:0000256" key="2">
    <source>
        <dbReference type="ARBA" id="ARBA00007459"/>
    </source>
</evidence>
<keyword evidence="3" id="KW-0507">mRNA processing</keyword>
<protein>
    <submittedName>
        <fullName evidence="8">Pre-mRNA 3'-end-processing factor FIP1</fullName>
    </submittedName>
</protein>
<dbReference type="GeneID" id="115006974"/>
<feature type="compositionally biased region" description="Basic and acidic residues" evidence="5">
    <location>
        <begin position="272"/>
        <end position="317"/>
    </location>
</feature>
<sequence length="383" mass="43520">MSSSESDASDSSVSEDDDGKLYQLIFDLIATDDKEEKEEVQIPSSSGHTLVHLEFAAEGRVLPHAVANNDTKGLGMDALDNIQEIPKLKGKAEFSEEKPWRSAGAHVSDYFNYGFDEESWNTYCKKHVEVGAAARKLSAKSQAEVKFHRRLPSDTKDVIRERPGSSRRVKGRNSQMAPETSTKADRFTSYPYNFTSLFAYISPPPYLYRSGPPPRSSFATLYSRYSKCFDDPSTSRHPCSSGVSSLIPRKMAYNAGVIDSAKSWQRYMRQEEYDKDRDRSREHGHDKGSSRGRDRERERCSSSHSGEERMRHRDNAERRHKRHISDSFSEKLQERSHSEGLKKSSRSSSSSSSSSSSRRRKSRRDGGEDRDSQSRDKSKKDKK</sequence>
<feature type="compositionally biased region" description="Basic and acidic residues" evidence="5">
    <location>
        <begin position="364"/>
        <end position="383"/>
    </location>
</feature>
<feature type="compositionally biased region" description="Polar residues" evidence="5">
    <location>
        <begin position="172"/>
        <end position="181"/>
    </location>
</feature>
<feature type="compositionally biased region" description="Basic and acidic residues" evidence="5">
    <location>
        <begin position="153"/>
        <end position="164"/>
    </location>
</feature>
<dbReference type="InterPro" id="IPR007854">
    <property type="entry name" value="Fip1_dom"/>
</dbReference>
<dbReference type="OrthoDB" id="1917198at2759"/>
<feature type="compositionally biased region" description="Basic and acidic residues" evidence="5">
    <location>
        <begin position="324"/>
        <end position="342"/>
    </location>
</feature>
<evidence type="ECO:0000313" key="8">
    <source>
        <dbReference type="RefSeq" id="XP_029285465.1"/>
    </source>
</evidence>
<evidence type="ECO:0000313" key="7">
    <source>
        <dbReference type="Proteomes" id="UP000504630"/>
    </source>
</evidence>
<dbReference type="InterPro" id="IPR051187">
    <property type="entry name" value="Pre-mRNA_3'-end_processing_reg"/>
</dbReference>
<evidence type="ECO:0000256" key="1">
    <source>
        <dbReference type="ARBA" id="ARBA00004123"/>
    </source>
</evidence>
<dbReference type="GO" id="GO:0005847">
    <property type="term" value="C:mRNA cleavage and polyadenylation specificity factor complex"/>
    <property type="evidence" value="ECO:0007669"/>
    <property type="project" value="TreeGrafter"/>
</dbReference>
<dbReference type="PANTHER" id="PTHR13484">
    <property type="entry name" value="FIP1-LIKE 1 PROTEIN"/>
    <property type="match status" value="1"/>
</dbReference>
<dbReference type="RefSeq" id="XP_029285465.1">
    <property type="nucleotide sequence ID" value="XM_029429605.1"/>
</dbReference>
<dbReference type="Pfam" id="PF05182">
    <property type="entry name" value="Fip1"/>
    <property type="match status" value="1"/>
</dbReference>
<dbReference type="InParanoid" id="A0A6J2PIM9"/>
<dbReference type="CTD" id="561900"/>
<dbReference type="KEGG" id="cgob:115006974"/>
<keyword evidence="4" id="KW-0539">Nucleus</keyword>
<reference evidence="8" key="1">
    <citation type="submission" date="2025-08" db="UniProtKB">
        <authorList>
            <consortium name="RefSeq"/>
        </authorList>
    </citation>
    <scope>IDENTIFICATION</scope>
</reference>
<feature type="compositionally biased region" description="Low complexity" evidence="5">
    <location>
        <begin position="346"/>
        <end position="356"/>
    </location>
</feature>
<dbReference type="Proteomes" id="UP000504630">
    <property type="component" value="Chromosome 4"/>
</dbReference>
<name>A0A6J2PIM9_COTGO</name>